<feature type="region of interest" description="Disordered" evidence="1">
    <location>
        <begin position="89"/>
        <end position="117"/>
    </location>
</feature>
<feature type="region of interest" description="Disordered" evidence="1">
    <location>
        <begin position="1"/>
        <end position="25"/>
    </location>
</feature>
<gene>
    <name evidence="3" type="ORF">HXK09_05540</name>
</gene>
<evidence type="ECO:0000313" key="3">
    <source>
        <dbReference type="EMBL" id="MBF0966606.1"/>
    </source>
</evidence>
<reference evidence="3" key="1">
    <citation type="submission" date="2020-04" db="EMBL/GenBank/DDBJ databases">
        <title>Deep metagenomics examines the oral microbiome during advanced dental caries in children, revealing novel taxa and co-occurrences with host molecules.</title>
        <authorList>
            <person name="Baker J.L."/>
            <person name="Morton J.T."/>
            <person name="Dinis M."/>
            <person name="Alvarez R."/>
            <person name="Tran N.C."/>
            <person name="Knight R."/>
            <person name="Edlund A."/>
        </authorList>
    </citation>
    <scope>NUCLEOTIDE SEQUENCE</scope>
    <source>
        <strain evidence="3">JCVI_30_bin.13</strain>
    </source>
</reference>
<comment type="caution">
    <text evidence="3">The sequence shown here is derived from an EMBL/GenBank/DDBJ whole genome shotgun (WGS) entry which is preliminary data.</text>
</comment>
<name>A0A929RQ43_9ACTO</name>
<organism evidence="3 4">
    <name type="scientific">Actinomyces bouchesdurhonensis</name>
    <dbReference type="NCBI Taxonomy" id="1852361"/>
    <lineage>
        <taxon>Bacteria</taxon>
        <taxon>Bacillati</taxon>
        <taxon>Actinomycetota</taxon>
        <taxon>Actinomycetes</taxon>
        <taxon>Actinomycetales</taxon>
        <taxon>Actinomycetaceae</taxon>
        <taxon>Actinomyces</taxon>
    </lineage>
</organism>
<keyword evidence="2" id="KW-0812">Transmembrane</keyword>
<protein>
    <submittedName>
        <fullName evidence="3">Uncharacterized protein</fullName>
    </submittedName>
</protein>
<accession>A0A929RQ43</accession>
<evidence type="ECO:0000256" key="1">
    <source>
        <dbReference type="SAM" id="MobiDB-lite"/>
    </source>
</evidence>
<feature type="compositionally biased region" description="Basic and acidic residues" evidence="1">
    <location>
        <begin position="89"/>
        <end position="112"/>
    </location>
</feature>
<dbReference type="EMBL" id="JABZGF010000152">
    <property type="protein sequence ID" value="MBF0966606.1"/>
    <property type="molecule type" value="Genomic_DNA"/>
</dbReference>
<evidence type="ECO:0000256" key="2">
    <source>
        <dbReference type="SAM" id="Phobius"/>
    </source>
</evidence>
<evidence type="ECO:0000313" key="4">
    <source>
        <dbReference type="Proteomes" id="UP000759246"/>
    </source>
</evidence>
<sequence length="250" mass="27857">MPVSRFAPDVQLTPEQRSFAPRQEDATVREYAHFDEAEASSFEELHTADGVREGRGVPSRADVALSRRASPAPRLVTVDQMHVRAAEVEDARRREAREYSDENGAERPPLRRDRARHRKRSRRGLGMFFLGFIVAIILVAALAAGVYFLRFGAANKLAAAVDSCHAHSSYTRLATDSPSLTVEVSSDSAPGLAMPVFRCILDELDAPASMRERMAFTRAIDGTQEDQWSLYRATWTYHPEQGLNVVISAR</sequence>
<dbReference type="Proteomes" id="UP000759246">
    <property type="component" value="Unassembled WGS sequence"/>
</dbReference>
<proteinExistence type="predicted"/>
<keyword evidence="2" id="KW-0472">Membrane</keyword>
<feature type="transmembrane region" description="Helical" evidence="2">
    <location>
        <begin position="124"/>
        <end position="149"/>
    </location>
</feature>
<dbReference type="AlphaFoldDB" id="A0A929RQ43"/>
<keyword evidence="2" id="KW-1133">Transmembrane helix</keyword>